<sequence length="176" mass="19779">MSAGQEVRRPPDSLARYLRNHYSASRGGLDLFRRSAQGQSDAHVRRELTALADQEAEDRAALLAVMVSLGIERSAWQERLVALAERAGRLKPNGSLLQRSRLSDYLELEALSAAVQAKALVWESLRTLADLDARLPAAHLDRLLQRAHDQRQRLEEMRLAMAPDVLLPDRTVEDRP</sequence>
<dbReference type="AlphaFoldDB" id="A0A849H5Q4"/>
<proteinExistence type="predicted"/>
<evidence type="ECO:0000313" key="1">
    <source>
        <dbReference type="EMBL" id="NNM45120.1"/>
    </source>
</evidence>
<dbReference type="RefSeq" id="WP_171242184.1">
    <property type="nucleotide sequence ID" value="NZ_JABEPQ010000001.1"/>
</dbReference>
<protein>
    <recommendedName>
        <fullName evidence="3">DUF2383 domain-containing protein</fullName>
    </recommendedName>
</protein>
<accession>A0A849H5Q4</accession>
<gene>
    <name evidence="1" type="ORF">HJG52_03755</name>
</gene>
<dbReference type="Proteomes" id="UP000588586">
    <property type="component" value="Unassembled WGS sequence"/>
</dbReference>
<reference evidence="1 2" key="1">
    <citation type="submission" date="2020-04" db="EMBL/GenBank/DDBJ databases">
        <title>Knoellia sp. isolate from air conditioner.</title>
        <authorList>
            <person name="Chea S."/>
            <person name="Kim D.-U."/>
        </authorList>
    </citation>
    <scope>NUCLEOTIDE SEQUENCE [LARGE SCALE GENOMIC DNA]</scope>
    <source>
        <strain evidence="1 2">DB2414S</strain>
    </source>
</reference>
<name>A0A849H5Q4_9MICO</name>
<comment type="caution">
    <text evidence="1">The sequence shown here is derived from an EMBL/GenBank/DDBJ whole genome shotgun (WGS) entry which is preliminary data.</text>
</comment>
<evidence type="ECO:0008006" key="3">
    <source>
        <dbReference type="Google" id="ProtNLM"/>
    </source>
</evidence>
<organism evidence="1 2">
    <name type="scientific">Knoellia koreensis</name>
    <dbReference type="NCBI Taxonomy" id="2730921"/>
    <lineage>
        <taxon>Bacteria</taxon>
        <taxon>Bacillati</taxon>
        <taxon>Actinomycetota</taxon>
        <taxon>Actinomycetes</taxon>
        <taxon>Micrococcales</taxon>
        <taxon>Intrasporangiaceae</taxon>
        <taxon>Knoellia</taxon>
    </lineage>
</organism>
<dbReference type="EMBL" id="JABEPQ010000001">
    <property type="protein sequence ID" value="NNM45120.1"/>
    <property type="molecule type" value="Genomic_DNA"/>
</dbReference>
<evidence type="ECO:0000313" key="2">
    <source>
        <dbReference type="Proteomes" id="UP000588586"/>
    </source>
</evidence>
<keyword evidence="2" id="KW-1185">Reference proteome</keyword>